<organism evidence="6 7">
    <name type="scientific">Fistulifera solaris</name>
    <name type="common">Oleaginous diatom</name>
    <dbReference type="NCBI Taxonomy" id="1519565"/>
    <lineage>
        <taxon>Eukaryota</taxon>
        <taxon>Sar</taxon>
        <taxon>Stramenopiles</taxon>
        <taxon>Ochrophyta</taxon>
        <taxon>Bacillariophyta</taxon>
        <taxon>Bacillariophyceae</taxon>
        <taxon>Bacillariophycidae</taxon>
        <taxon>Naviculales</taxon>
        <taxon>Naviculaceae</taxon>
        <taxon>Fistulifera</taxon>
    </lineage>
</organism>
<dbReference type="PANTHER" id="PTHR43014:SF2">
    <property type="entry name" value="MERCURIC REDUCTASE"/>
    <property type="match status" value="1"/>
</dbReference>
<evidence type="ECO:0000313" key="7">
    <source>
        <dbReference type="Proteomes" id="UP000198406"/>
    </source>
</evidence>
<protein>
    <recommendedName>
        <fullName evidence="8">Mercuric reductase</fullName>
    </recommendedName>
</protein>
<dbReference type="InParanoid" id="A0A1Z5JMY5"/>
<dbReference type="InterPro" id="IPR023753">
    <property type="entry name" value="FAD/NAD-binding_dom"/>
</dbReference>
<dbReference type="InterPro" id="IPR016156">
    <property type="entry name" value="FAD/NAD-linked_Rdtase_dimer_sf"/>
</dbReference>
<keyword evidence="7" id="KW-1185">Reference proteome</keyword>
<comment type="caution">
    <text evidence="6">The sequence shown here is derived from an EMBL/GenBank/DDBJ whole genome shotgun (WGS) entry which is preliminary data.</text>
</comment>
<accession>A0A1Z5JMY5</accession>
<dbReference type="PRINTS" id="PR00368">
    <property type="entry name" value="FADPNR"/>
</dbReference>
<dbReference type="Proteomes" id="UP000198406">
    <property type="component" value="Unassembled WGS sequence"/>
</dbReference>
<dbReference type="EMBL" id="BDSP01000092">
    <property type="protein sequence ID" value="GAX15367.1"/>
    <property type="molecule type" value="Genomic_DNA"/>
</dbReference>
<feature type="domain" description="Pyridine nucleotide-disulphide oxidoreductase dimerisation" evidence="4">
    <location>
        <begin position="367"/>
        <end position="471"/>
    </location>
</feature>
<name>A0A1Z5JMY5_FISSO</name>
<evidence type="ECO:0000259" key="5">
    <source>
        <dbReference type="Pfam" id="PF07992"/>
    </source>
</evidence>
<keyword evidence="2" id="KW-0274">FAD</keyword>
<dbReference type="GO" id="GO:0050660">
    <property type="term" value="F:flavin adenine dinucleotide binding"/>
    <property type="evidence" value="ECO:0007669"/>
    <property type="project" value="TreeGrafter"/>
</dbReference>
<evidence type="ECO:0000256" key="1">
    <source>
        <dbReference type="ARBA" id="ARBA00022630"/>
    </source>
</evidence>
<dbReference type="SUPFAM" id="SSF51905">
    <property type="entry name" value="FAD/NAD(P)-binding domain"/>
    <property type="match status" value="1"/>
</dbReference>
<dbReference type="Pfam" id="PF07992">
    <property type="entry name" value="Pyr_redox_2"/>
    <property type="match status" value="1"/>
</dbReference>
<dbReference type="PANTHER" id="PTHR43014">
    <property type="entry name" value="MERCURIC REDUCTASE"/>
    <property type="match status" value="1"/>
</dbReference>
<dbReference type="SUPFAM" id="SSF55424">
    <property type="entry name" value="FAD/NAD-linked reductases, dimerisation (C-terminal) domain"/>
    <property type="match status" value="1"/>
</dbReference>
<feature type="chain" id="PRO_5012554806" description="Mercuric reductase" evidence="3">
    <location>
        <begin position="20"/>
        <end position="533"/>
    </location>
</feature>
<evidence type="ECO:0008006" key="8">
    <source>
        <dbReference type="Google" id="ProtNLM"/>
    </source>
</evidence>
<reference evidence="6 7" key="1">
    <citation type="journal article" date="2015" name="Plant Cell">
        <title>Oil accumulation by the oleaginous diatom Fistulifera solaris as revealed by the genome and transcriptome.</title>
        <authorList>
            <person name="Tanaka T."/>
            <person name="Maeda Y."/>
            <person name="Veluchamy A."/>
            <person name="Tanaka M."/>
            <person name="Abida H."/>
            <person name="Marechal E."/>
            <person name="Bowler C."/>
            <person name="Muto M."/>
            <person name="Sunaga Y."/>
            <person name="Tanaka M."/>
            <person name="Yoshino T."/>
            <person name="Taniguchi T."/>
            <person name="Fukuda Y."/>
            <person name="Nemoto M."/>
            <person name="Matsumoto M."/>
            <person name="Wong P.S."/>
            <person name="Aburatani S."/>
            <person name="Fujibuchi W."/>
        </authorList>
    </citation>
    <scope>NUCLEOTIDE SEQUENCE [LARGE SCALE GENOMIC DNA]</scope>
    <source>
        <strain evidence="6 7">JPCC DA0580</strain>
    </source>
</reference>
<gene>
    <name evidence="6" type="ORF">FisN_8Lh342</name>
</gene>
<dbReference type="GO" id="GO:0003955">
    <property type="term" value="F:NAD(P)H dehydrogenase (quinone) activity"/>
    <property type="evidence" value="ECO:0007669"/>
    <property type="project" value="TreeGrafter"/>
</dbReference>
<dbReference type="Gene3D" id="3.30.390.30">
    <property type="match status" value="1"/>
</dbReference>
<dbReference type="Pfam" id="PF02852">
    <property type="entry name" value="Pyr_redox_dim"/>
    <property type="match status" value="1"/>
</dbReference>
<dbReference type="Gene3D" id="3.50.50.60">
    <property type="entry name" value="FAD/NAD(P)-binding domain"/>
    <property type="match status" value="2"/>
</dbReference>
<dbReference type="OrthoDB" id="361797at2759"/>
<evidence type="ECO:0000256" key="2">
    <source>
        <dbReference type="ARBA" id="ARBA00022827"/>
    </source>
</evidence>
<evidence type="ECO:0000256" key="3">
    <source>
        <dbReference type="SAM" id="SignalP"/>
    </source>
</evidence>
<keyword evidence="1" id="KW-0285">Flavoprotein</keyword>
<sequence length="533" mass="58271">MLLFATLLFWILSNNNAQAFQYDLVIVGGGAAGLFAAGSASALGKQVAIVDLKQELGGGCTNAACVPSKALRSIVRTSQSAPEHVRSVVEAVRAREQPQQMLERNSNLDLHFVQSCCFTDSHTMELSFRNSTKCFIQSRHFLLSVGADPAIPFPFQDQARAARLPLWTYRSILQPEETEFWDTVKSGHLRRLLIVGGGSTACELGQSLGRLLAHNTTLELVAPALLSEEDPSLQESAQKLLERAGVLCKLDVKMDKILENKSIQLSDGSYLAPVDGILLCVGRSPQLESLHLHQAGVEWNKNGVSIRPSTLQSISASHIFAAGDCADLIDKRSRTSAHAAYMGFHAVRNMYVPWWLRIGSSSQHKVVPRVIYTDPEMARVGLTRKECQERYPDFQSVLVKEEGSDRADMERRERDTEVTFLELRASRSGQILGGTACGPAAAELANSMGVAITNRLSVRDLAKSIHSYPSHGYLLYRVALSMALSDTRGFLESCGPVGKILAGLIGAVGSSVRIIRSFFAAHVVREKPRTNNL</sequence>
<dbReference type="InterPro" id="IPR036188">
    <property type="entry name" value="FAD/NAD-bd_sf"/>
</dbReference>
<evidence type="ECO:0000313" key="6">
    <source>
        <dbReference type="EMBL" id="GAX15367.1"/>
    </source>
</evidence>
<feature type="domain" description="FAD/NAD(P)-binding" evidence="5">
    <location>
        <begin position="22"/>
        <end position="341"/>
    </location>
</feature>
<dbReference type="AlphaFoldDB" id="A0A1Z5JMY5"/>
<dbReference type="PRINTS" id="PR00411">
    <property type="entry name" value="PNDRDTASEI"/>
</dbReference>
<dbReference type="InterPro" id="IPR004099">
    <property type="entry name" value="Pyr_nucl-diS_OxRdtase_dimer"/>
</dbReference>
<feature type="signal peptide" evidence="3">
    <location>
        <begin position="1"/>
        <end position="19"/>
    </location>
</feature>
<evidence type="ECO:0000259" key="4">
    <source>
        <dbReference type="Pfam" id="PF02852"/>
    </source>
</evidence>
<keyword evidence="3" id="KW-0732">Signal</keyword>
<proteinExistence type="predicted"/>